<comment type="caution">
    <text evidence="3">The sequence shown here is derived from an EMBL/GenBank/DDBJ whole genome shotgun (WGS) entry which is preliminary data.</text>
</comment>
<name>A0A1W9NZ37_UNCC3</name>
<gene>
    <name evidence="3" type="ORF">B5M47_00895</name>
</gene>
<evidence type="ECO:0000256" key="1">
    <source>
        <dbReference type="SAM" id="MobiDB-lite"/>
    </source>
</evidence>
<feature type="compositionally biased region" description="Polar residues" evidence="1">
    <location>
        <begin position="1"/>
        <end position="22"/>
    </location>
</feature>
<feature type="region of interest" description="Disordered" evidence="1">
    <location>
        <begin position="64"/>
        <end position="84"/>
    </location>
</feature>
<feature type="region of interest" description="Disordered" evidence="1">
    <location>
        <begin position="1"/>
        <end position="29"/>
    </location>
</feature>
<keyword evidence="2" id="KW-0472">Membrane</keyword>
<proteinExistence type="predicted"/>
<dbReference type="Proteomes" id="UP000192520">
    <property type="component" value="Unassembled WGS sequence"/>
</dbReference>
<organism evidence="3 4">
    <name type="scientific">candidate division CPR3 bacterium 4484_211</name>
    <dbReference type="NCBI Taxonomy" id="1968527"/>
    <lineage>
        <taxon>Bacteria</taxon>
        <taxon>Bacteria division CPR3</taxon>
    </lineage>
</organism>
<keyword evidence="2" id="KW-1133">Transmembrane helix</keyword>
<reference evidence="4" key="1">
    <citation type="submission" date="2017-03" db="EMBL/GenBank/DDBJ databases">
        <title>Novel pathways for hydrocarbon cycling and metabolic interdependencies in hydrothermal sediment communities.</title>
        <authorList>
            <person name="Dombrowski N."/>
            <person name="Seitz K."/>
            <person name="Teske A."/>
            <person name="Baker B."/>
        </authorList>
    </citation>
    <scope>NUCLEOTIDE SEQUENCE [LARGE SCALE GENOMIC DNA]</scope>
</reference>
<sequence length="136" mass="14680">MNEFNNINTQTSTDAQAKNSDNPFVKPSSHPSSIKLLFIILLLAILTTTLVYLYGQQQNDHLESITTTTPTPAPTPTASPTPTTVPTIAAEELKSFFTEPTVAASEENNELGAIGALFDEAEFSNLDEAPQIDLDL</sequence>
<dbReference type="EMBL" id="MZGJ01000004">
    <property type="protein sequence ID" value="OQX51397.1"/>
    <property type="molecule type" value="Genomic_DNA"/>
</dbReference>
<protein>
    <submittedName>
        <fullName evidence="3">Uncharacterized protein</fullName>
    </submittedName>
</protein>
<evidence type="ECO:0000256" key="2">
    <source>
        <dbReference type="SAM" id="Phobius"/>
    </source>
</evidence>
<evidence type="ECO:0000313" key="3">
    <source>
        <dbReference type="EMBL" id="OQX51397.1"/>
    </source>
</evidence>
<keyword evidence="2" id="KW-0812">Transmembrane</keyword>
<accession>A0A1W9NZ37</accession>
<dbReference type="STRING" id="1968527.B5M47_00895"/>
<feature type="transmembrane region" description="Helical" evidence="2">
    <location>
        <begin position="36"/>
        <end position="55"/>
    </location>
</feature>
<dbReference type="AlphaFoldDB" id="A0A1W9NZ37"/>
<evidence type="ECO:0000313" key="4">
    <source>
        <dbReference type="Proteomes" id="UP000192520"/>
    </source>
</evidence>